<feature type="region of interest" description="Disordered" evidence="7">
    <location>
        <begin position="1"/>
        <end position="26"/>
    </location>
</feature>
<protein>
    <submittedName>
        <fullName evidence="10">MFS transporter</fullName>
    </submittedName>
</protein>
<evidence type="ECO:0000256" key="6">
    <source>
        <dbReference type="ARBA" id="ARBA00023136"/>
    </source>
</evidence>
<dbReference type="InterPro" id="IPR011701">
    <property type="entry name" value="MFS"/>
</dbReference>
<evidence type="ECO:0000256" key="1">
    <source>
        <dbReference type="ARBA" id="ARBA00004651"/>
    </source>
</evidence>
<feature type="transmembrane region" description="Helical" evidence="8">
    <location>
        <begin position="74"/>
        <end position="92"/>
    </location>
</feature>
<evidence type="ECO:0000256" key="7">
    <source>
        <dbReference type="SAM" id="MobiDB-lite"/>
    </source>
</evidence>
<reference evidence="10 11" key="1">
    <citation type="journal article" date="2019" name="Int. J. Syst. Evol. Microbiol.">
        <title>The Global Catalogue of Microorganisms (GCM) 10K type strain sequencing project: providing services to taxonomists for standard genome sequencing and annotation.</title>
        <authorList>
            <consortium name="The Broad Institute Genomics Platform"/>
            <consortium name="The Broad Institute Genome Sequencing Center for Infectious Disease"/>
            <person name="Wu L."/>
            <person name="Ma J."/>
        </authorList>
    </citation>
    <scope>NUCLEOTIDE SEQUENCE [LARGE SCALE GENOMIC DNA]</scope>
    <source>
        <strain evidence="10 11">JCM 15313</strain>
    </source>
</reference>
<feature type="domain" description="Major facilitator superfamily (MFS) profile" evidence="9">
    <location>
        <begin position="38"/>
        <end position="491"/>
    </location>
</feature>
<feature type="transmembrane region" description="Helical" evidence="8">
    <location>
        <begin position="36"/>
        <end position="62"/>
    </location>
</feature>
<dbReference type="EMBL" id="BAAAPC010000011">
    <property type="protein sequence ID" value="GAA1999329.1"/>
    <property type="molecule type" value="Genomic_DNA"/>
</dbReference>
<feature type="transmembrane region" description="Helical" evidence="8">
    <location>
        <begin position="381"/>
        <end position="400"/>
    </location>
</feature>
<evidence type="ECO:0000313" key="10">
    <source>
        <dbReference type="EMBL" id="GAA1999329.1"/>
    </source>
</evidence>
<keyword evidence="4 8" id="KW-0812">Transmembrane</keyword>
<evidence type="ECO:0000256" key="3">
    <source>
        <dbReference type="ARBA" id="ARBA00022475"/>
    </source>
</evidence>
<keyword evidence="2" id="KW-0813">Transport</keyword>
<dbReference type="SUPFAM" id="SSF103473">
    <property type="entry name" value="MFS general substrate transporter"/>
    <property type="match status" value="1"/>
</dbReference>
<evidence type="ECO:0000313" key="11">
    <source>
        <dbReference type="Proteomes" id="UP001501585"/>
    </source>
</evidence>
<keyword evidence="5 8" id="KW-1133">Transmembrane helix</keyword>
<keyword evidence="11" id="KW-1185">Reference proteome</keyword>
<comment type="caution">
    <text evidence="10">The sequence shown here is derived from an EMBL/GenBank/DDBJ whole genome shotgun (WGS) entry which is preliminary data.</text>
</comment>
<feature type="region of interest" description="Disordered" evidence="7">
    <location>
        <begin position="493"/>
        <end position="512"/>
    </location>
</feature>
<sequence length="512" mass="53081">MTSTAPTSVVPPAQPHSASDASPAPSGGQGWPLRRWGLLIVLCLALFLDALDVSMIGVALPSIGAELGLATAELQWVVSGYVLGFGGLLLLGGRTADLMGRRKVFLIALAAFALASLLGGVVDSGPLLIASRCLKGVAAAFTAPTGLSIITTTFAEGRHRNRALSIYTIFGASGFSSGLIFGGLMTGIGWRWTFFFPVPIAIAALIVGFALIPRDRPDATGGYDLLGAITSTSAMLVLVYSVVTAPEIGWLHPRTVGLFLVAAALVAAFIMTERRVAHPLVRLGILRVGSLVRANVAMMALFGSFASFQFLLTLFLQQALGRTPLEMAMALLPTGLLVALSAFFSDRLIDRFGTPRLITAGLLALSAGYLLFLRVDTDPVYATMILPTALLLGVGFALGFPSINVQATAGVDDDEQGLAAGLVQTSGQVGGALVLAVTTALIAVDHATGAGATSDATAEQMLAQFQPGLYFVTAVALLGVALTALPLLFGRRPTAPTESSENTETADLRTTV</sequence>
<feature type="transmembrane region" description="Helical" evidence="8">
    <location>
        <begin position="327"/>
        <end position="345"/>
    </location>
</feature>
<dbReference type="PROSITE" id="PS50850">
    <property type="entry name" value="MFS"/>
    <property type="match status" value="1"/>
</dbReference>
<organism evidence="10 11">
    <name type="scientific">Nocardiopsis rhodophaea</name>
    <dbReference type="NCBI Taxonomy" id="280238"/>
    <lineage>
        <taxon>Bacteria</taxon>
        <taxon>Bacillati</taxon>
        <taxon>Actinomycetota</taxon>
        <taxon>Actinomycetes</taxon>
        <taxon>Streptosporangiales</taxon>
        <taxon>Nocardiopsidaceae</taxon>
        <taxon>Nocardiopsis</taxon>
    </lineage>
</organism>
<feature type="transmembrane region" description="Helical" evidence="8">
    <location>
        <begin position="134"/>
        <end position="154"/>
    </location>
</feature>
<dbReference type="CDD" id="cd17321">
    <property type="entry name" value="MFS_MMR_MDR_like"/>
    <property type="match status" value="1"/>
</dbReference>
<accession>A0ABN2T6B6</accession>
<feature type="transmembrane region" description="Helical" evidence="8">
    <location>
        <begin position="357"/>
        <end position="375"/>
    </location>
</feature>
<dbReference type="PANTHER" id="PTHR42718">
    <property type="entry name" value="MAJOR FACILITATOR SUPERFAMILY MULTIDRUG TRANSPORTER MFSC"/>
    <property type="match status" value="1"/>
</dbReference>
<proteinExistence type="predicted"/>
<dbReference type="InterPro" id="IPR005829">
    <property type="entry name" value="Sugar_transporter_CS"/>
</dbReference>
<keyword evidence="6 8" id="KW-0472">Membrane</keyword>
<feature type="transmembrane region" description="Helical" evidence="8">
    <location>
        <begin position="194"/>
        <end position="213"/>
    </location>
</feature>
<dbReference type="InterPro" id="IPR020846">
    <property type="entry name" value="MFS_dom"/>
</dbReference>
<name>A0ABN2T6B6_9ACTN</name>
<feature type="transmembrane region" description="Helical" evidence="8">
    <location>
        <begin position="104"/>
        <end position="122"/>
    </location>
</feature>
<evidence type="ECO:0000256" key="8">
    <source>
        <dbReference type="SAM" id="Phobius"/>
    </source>
</evidence>
<feature type="transmembrane region" description="Helical" evidence="8">
    <location>
        <begin position="225"/>
        <end position="243"/>
    </location>
</feature>
<evidence type="ECO:0000256" key="4">
    <source>
        <dbReference type="ARBA" id="ARBA00022692"/>
    </source>
</evidence>
<feature type="transmembrane region" description="Helical" evidence="8">
    <location>
        <begin position="469"/>
        <end position="489"/>
    </location>
</feature>
<keyword evidence="3" id="KW-1003">Cell membrane</keyword>
<gene>
    <name evidence="10" type="ORF">GCM10009799_28160</name>
</gene>
<evidence type="ECO:0000256" key="5">
    <source>
        <dbReference type="ARBA" id="ARBA00022989"/>
    </source>
</evidence>
<dbReference type="PANTHER" id="PTHR42718:SF46">
    <property type="entry name" value="BLR6921 PROTEIN"/>
    <property type="match status" value="1"/>
</dbReference>
<evidence type="ECO:0000256" key="2">
    <source>
        <dbReference type="ARBA" id="ARBA00022448"/>
    </source>
</evidence>
<dbReference type="Proteomes" id="UP001501585">
    <property type="component" value="Unassembled WGS sequence"/>
</dbReference>
<feature type="transmembrane region" description="Helical" evidence="8">
    <location>
        <begin position="166"/>
        <end position="188"/>
    </location>
</feature>
<feature type="transmembrane region" description="Helical" evidence="8">
    <location>
        <begin position="255"/>
        <end position="272"/>
    </location>
</feature>
<dbReference type="PROSITE" id="PS00216">
    <property type="entry name" value="SUGAR_TRANSPORT_1"/>
    <property type="match status" value="1"/>
</dbReference>
<dbReference type="Gene3D" id="1.20.1720.10">
    <property type="entry name" value="Multidrug resistance protein D"/>
    <property type="match status" value="1"/>
</dbReference>
<feature type="compositionally biased region" description="Low complexity" evidence="7">
    <location>
        <begin position="15"/>
        <end position="26"/>
    </location>
</feature>
<evidence type="ECO:0000259" key="9">
    <source>
        <dbReference type="PROSITE" id="PS50850"/>
    </source>
</evidence>
<feature type="transmembrane region" description="Helical" evidence="8">
    <location>
        <begin position="292"/>
        <end position="315"/>
    </location>
</feature>
<dbReference type="InterPro" id="IPR036259">
    <property type="entry name" value="MFS_trans_sf"/>
</dbReference>
<dbReference type="Pfam" id="PF07690">
    <property type="entry name" value="MFS_1"/>
    <property type="match status" value="1"/>
</dbReference>
<comment type="subcellular location">
    <subcellularLocation>
        <location evidence="1">Cell membrane</location>
        <topology evidence="1">Multi-pass membrane protein</topology>
    </subcellularLocation>
</comment>
<feature type="compositionally biased region" description="Polar residues" evidence="7">
    <location>
        <begin position="496"/>
        <end position="512"/>
    </location>
</feature>
<dbReference type="Gene3D" id="1.20.1250.20">
    <property type="entry name" value="MFS general substrate transporter like domains"/>
    <property type="match status" value="1"/>
</dbReference>